<name>A0A174KGF9_9FIRM</name>
<dbReference type="GO" id="GO:0009341">
    <property type="term" value="C:beta-galactosidase complex"/>
    <property type="evidence" value="ECO:0007669"/>
    <property type="project" value="InterPro"/>
</dbReference>
<organism evidence="4 5">
    <name type="scientific">Fusicatenibacter saccharivorans</name>
    <dbReference type="NCBI Taxonomy" id="1150298"/>
    <lineage>
        <taxon>Bacteria</taxon>
        <taxon>Bacillati</taxon>
        <taxon>Bacillota</taxon>
        <taxon>Clostridia</taxon>
        <taxon>Lachnospirales</taxon>
        <taxon>Lachnospiraceae</taxon>
        <taxon>Fusicatenibacter</taxon>
    </lineage>
</organism>
<sequence length="811" mass="90674">MRQRIRIHKAETNKGAADFSHLLDAPAGKHGFVRVKDGHFYFEDGTRIRFLGFNMAARSNTPNHETAEKLAARFASMGVNVIRLHAADAPIGEEPCTWSSCKEAPLLDYERGNSLEFNKAGLDRFDYFVAKLKEKGIYLHIDLLVARAFNKEDGIEYSDRVDSCTKCFPMINERLIELQKDYARKLLLHVNPYTGLALADDPAVITVQINNEESAIKGTAELEHVEHMKPYRQEVQRKFNHFLLMKYDTREKLKEAWTFDGVSALQEDENPEDCSVRITEGDFVQPVNDPMGSWEGMNSPARYADYMEFGIFINREFYQMMKNYLHSIGVKVPINTSNLLGGAADVYGHSDADVMENNSYFNHPLLPVQGTTFMVSGPMEYVSTNPLTIQKGAGAIATTIPSMGATAIIKGKPFMLSEWNEYGLHPFHSTAAVQTVACACLNDWDGLILYNYQTSEKWDDQPADEILSVFDAYNDPAVACQWGFMASVFLKGLVAVSDKKVDVVYTQDDLKTLPNGHGMLTTMLPYITGMRNVFLDGGERYTGDADAAINAGFLNGADLSEAKKGVYYAWSPYRDAMRRYPDKNRLTFAARDTKEIQPGIHLGEKTLVFDKIEKIAGDGDYREFAEILDQAFKKWGIVPKDAGLVDGKMISVTKEMIFDPDNSRFSLNTDYCSFFSGSPEKNIRLTEKINAEVNNSRISISVLPMDTDKLADAKEFILTAMGETGMDETEMQTGIELMGYEFTAVTMKGKLFADTLEGTISVKGKKATLEILSPVGEVIRIMDGEKIGESVLFHLDGMVPGIMYHLSINEA</sequence>
<dbReference type="GO" id="GO:0004565">
    <property type="term" value="F:beta-galactosidase activity"/>
    <property type="evidence" value="ECO:0007669"/>
    <property type="project" value="InterPro"/>
</dbReference>
<dbReference type="EMBL" id="CZAL01000005">
    <property type="protein sequence ID" value="CUP06526.1"/>
    <property type="molecule type" value="Genomic_DNA"/>
</dbReference>
<keyword evidence="1" id="KW-0378">Hydrolase</keyword>
<evidence type="ECO:0000256" key="2">
    <source>
        <dbReference type="ARBA" id="ARBA00023295"/>
    </source>
</evidence>
<evidence type="ECO:0000313" key="5">
    <source>
        <dbReference type="Proteomes" id="UP000095709"/>
    </source>
</evidence>
<accession>A0A174KGF9</accession>
<reference evidence="4 5" key="1">
    <citation type="submission" date="2015-09" db="EMBL/GenBank/DDBJ databases">
        <authorList>
            <consortium name="Pathogen Informatics"/>
        </authorList>
    </citation>
    <scope>NUCLEOTIDE SEQUENCE [LARGE SCALE GENOMIC DNA]</scope>
    <source>
        <strain evidence="4 5">2789STDY5834885</strain>
    </source>
</reference>
<dbReference type="Proteomes" id="UP000095709">
    <property type="component" value="Unassembled WGS sequence"/>
</dbReference>
<dbReference type="Gene3D" id="3.20.20.80">
    <property type="entry name" value="Glycosidases"/>
    <property type="match status" value="1"/>
</dbReference>
<dbReference type="InterPro" id="IPR017853">
    <property type="entry name" value="GH"/>
</dbReference>
<dbReference type="InterPro" id="IPR013529">
    <property type="entry name" value="Glyco_hydro_42_N"/>
</dbReference>
<dbReference type="GO" id="GO:0005975">
    <property type="term" value="P:carbohydrate metabolic process"/>
    <property type="evidence" value="ECO:0007669"/>
    <property type="project" value="InterPro"/>
</dbReference>
<feature type="domain" description="Glycoside hydrolase family 42 N-terminal" evidence="3">
    <location>
        <begin position="197"/>
        <end position="362"/>
    </location>
</feature>
<dbReference type="RefSeq" id="WP_238061592.1">
    <property type="nucleotide sequence ID" value="NZ_CZAL01000005.1"/>
</dbReference>
<evidence type="ECO:0000259" key="3">
    <source>
        <dbReference type="Pfam" id="PF02449"/>
    </source>
</evidence>
<dbReference type="AlphaFoldDB" id="A0A174KGF9"/>
<evidence type="ECO:0000256" key="1">
    <source>
        <dbReference type="ARBA" id="ARBA00022801"/>
    </source>
</evidence>
<keyword evidence="2" id="KW-0326">Glycosidase</keyword>
<gene>
    <name evidence="4" type="ORF">ERS852498_01162</name>
</gene>
<dbReference type="Pfam" id="PF02449">
    <property type="entry name" value="Glyco_hydro_42"/>
    <property type="match status" value="1"/>
</dbReference>
<dbReference type="SUPFAM" id="SSF51445">
    <property type="entry name" value="(Trans)glycosidases"/>
    <property type="match status" value="1"/>
</dbReference>
<proteinExistence type="predicted"/>
<protein>
    <submittedName>
        <fullName evidence="4">Endo-beta-mannanase</fullName>
    </submittedName>
</protein>
<evidence type="ECO:0000313" key="4">
    <source>
        <dbReference type="EMBL" id="CUP06526.1"/>
    </source>
</evidence>